<organism evidence="7 8">
    <name type="scientific">Pedobacter frigidisoli</name>
    <dbReference type="NCBI Taxonomy" id="2530455"/>
    <lineage>
        <taxon>Bacteria</taxon>
        <taxon>Pseudomonadati</taxon>
        <taxon>Bacteroidota</taxon>
        <taxon>Sphingobacteriia</taxon>
        <taxon>Sphingobacteriales</taxon>
        <taxon>Sphingobacteriaceae</taxon>
        <taxon>Pedobacter</taxon>
    </lineage>
</organism>
<evidence type="ECO:0000259" key="6">
    <source>
        <dbReference type="Pfam" id="PF00150"/>
    </source>
</evidence>
<keyword evidence="2 4" id="KW-0378">Hydrolase</keyword>
<dbReference type="PANTHER" id="PTHR31297:SF17">
    <property type="entry name" value="ENDOGLUCANASE"/>
    <property type="match status" value="1"/>
</dbReference>
<feature type="domain" description="Glycoside hydrolase family 5" evidence="6">
    <location>
        <begin position="55"/>
        <end position="336"/>
    </location>
</feature>
<dbReference type="EMBL" id="SJSN01000010">
    <property type="protein sequence ID" value="TCD07582.1"/>
    <property type="molecule type" value="Genomic_DNA"/>
</dbReference>
<name>A0A4R0P228_9SPHI</name>
<reference evidence="7 8" key="1">
    <citation type="submission" date="2019-02" db="EMBL/GenBank/DDBJ databases">
        <title>Pedobacter sp. RP-3-11 sp. nov., isolated from Arctic soil.</title>
        <authorList>
            <person name="Dahal R.H."/>
        </authorList>
    </citation>
    <scope>NUCLEOTIDE SEQUENCE [LARGE SCALE GENOMIC DNA]</scope>
    <source>
        <strain evidence="7 8">RP-3-11</strain>
    </source>
</reference>
<dbReference type="Gene3D" id="3.20.20.80">
    <property type="entry name" value="Glycosidases"/>
    <property type="match status" value="1"/>
</dbReference>
<dbReference type="PANTHER" id="PTHR31297">
    <property type="entry name" value="GLUCAN ENDO-1,6-BETA-GLUCOSIDASE B"/>
    <property type="match status" value="1"/>
</dbReference>
<evidence type="ECO:0000313" key="7">
    <source>
        <dbReference type="EMBL" id="TCD07582.1"/>
    </source>
</evidence>
<comment type="caution">
    <text evidence="7">The sequence shown here is derived from an EMBL/GenBank/DDBJ whole genome shotgun (WGS) entry which is preliminary data.</text>
</comment>
<dbReference type="Proteomes" id="UP000291485">
    <property type="component" value="Unassembled WGS sequence"/>
</dbReference>
<dbReference type="GO" id="GO:0009986">
    <property type="term" value="C:cell surface"/>
    <property type="evidence" value="ECO:0007669"/>
    <property type="project" value="TreeGrafter"/>
</dbReference>
<keyword evidence="3 4" id="KW-0326">Glycosidase</keyword>
<feature type="chain" id="PRO_5020373623" description="Glycoside hydrolase family 5 domain-containing protein" evidence="5">
    <location>
        <begin position="21"/>
        <end position="359"/>
    </location>
</feature>
<comment type="similarity">
    <text evidence="4">Belongs to the glycosyl hydrolase 5 (cellulase A) family.</text>
</comment>
<feature type="signal peptide" evidence="5">
    <location>
        <begin position="1"/>
        <end position="20"/>
    </location>
</feature>
<evidence type="ECO:0000256" key="3">
    <source>
        <dbReference type="ARBA" id="ARBA00023295"/>
    </source>
</evidence>
<protein>
    <recommendedName>
        <fullName evidence="6">Glycoside hydrolase family 5 domain-containing protein</fullName>
    </recommendedName>
</protein>
<dbReference type="InterPro" id="IPR050386">
    <property type="entry name" value="Glycosyl_hydrolase_5"/>
</dbReference>
<dbReference type="GO" id="GO:0008422">
    <property type="term" value="F:beta-glucosidase activity"/>
    <property type="evidence" value="ECO:0007669"/>
    <property type="project" value="TreeGrafter"/>
</dbReference>
<gene>
    <name evidence="7" type="ORF">EZ449_13650</name>
</gene>
<dbReference type="InterPro" id="IPR017853">
    <property type="entry name" value="GH"/>
</dbReference>
<dbReference type="Pfam" id="PF00150">
    <property type="entry name" value="Cellulase"/>
    <property type="match status" value="1"/>
</dbReference>
<dbReference type="AlphaFoldDB" id="A0A4R0P228"/>
<dbReference type="GO" id="GO:0009251">
    <property type="term" value="P:glucan catabolic process"/>
    <property type="evidence" value="ECO:0007669"/>
    <property type="project" value="TreeGrafter"/>
</dbReference>
<dbReference type="SUPFAM" id="SSF51445">
    <property type="entry name" value="(Trans)glycosidases"/>
    <property type="match status" value="1"/>
</dbReference>
<sequence length="359" mass="41567">MKMKFICVMLLFVTNFRTFSQDVTAIGRSQAIAKGINVSWLEHYWDSHVLSDLKIKDGDFVLIAKMGFNTIRLPVDFEHFYLNASPTQKNLLVSRIDYMIKKCKAYKLKLILVNHYGKLTQKNFQQDSDRLVRLWADLEKRYRQISTENLYFELLNEPTIKDTLWLATAAQVVSVIRKFSPDRTIIIGASNYNSLYELSRIKPINHKNILYTFHFYEPFIFTHQGAEWVDKQVATIGIPFPYLPNLMPKMSRNAIGTGGEPNYNNYSNEGKVGSIRDKIQIAKQWSVKYKVPVLCGEYGAYRKHISDDHIANYISTVRTELLRVGIPGIIWDYNQNFSLFRGPANIKNLSPRMQKALGM</sequence>
<keyword evidence="1 5" id="KW-0732">Signal</keyword>
<keyword evidence="8" id="KW-1185">Reference proteome</keyword>
<evidence type="ECO:0000313" key="8">
    <source>
        <dbReference type="Proteomes" id="UP000291485"/>
    </source>
</evidence>
<dbReference type="OrthoDB" id="9800955at2"/>
<evidence type="ECO:0000256" key="5">
    <source>
        <dbReference type="SAM" id="SignalP"/>
    </source>
</evidence>
<proteinExistence type="inferred from homology"/>
<dbReference type="GO" id="GO:0005576">
    <property type="term" value="C:extracellular region"/>
    <property type="evidence" value="ECO:0007669"/>
    <property type="project" value="TreeGrafter"/>
</dbReference>
<accession>A0A4R0P228</accession>
<dbReference type="InterPro" id="IPR001547">
    <property type="entry name" value="Glyco_hydro_5"/>
</dbReference>
<evidence type="ECO:0000256" key="2">
    <source>
        <dbReference type="ARBA" id="ARBA00022801"/>
    </source>
</evidence>
<evidence type="ECO:0000256" key="1">
    <source>
        <dbReference type="ARBA" id="ARBA00022729"/>
    </source>
</evidence>
<evidence type="ECO:0000256" key="4">
    <source>
        <dbReference type="RuleBase" id="RU361153"/>
    </source>
</evidence>